<dbReference type="RefSeq" id="WP_168143437.1">
    <property type="nucleotide sequence ID" value="NZ_CP038799.1"/>
</dbReference>
<dbReference type="GO" id="GO:0000976">
    <property type="term" value="F:transcription cis-regulatory region binding"/>
    <property type="evidence" value="ECO:0007669"/>
    <property type="project" value="TreeGrafter"/>
</dbReference>
<dbReference type="GO" id="GO:0003700">
    <property type="term" value="F:DNA-binding transcription factor activity"/>
    <property type="evidence" value="ECO:0007669"/>
    <property type="project" value="TreeGrafter"/>
</dbReference>
<dbReference type="InterPro" id="IPR009057">
    <property type="entry name" value="Homeodomain-like_sf"/>
</dbReference>
<dbReference type="EMBL" id="CP038799">
    <property type="protein sequence ID" value="QIV82999.1"/>
    <property type="molecule type" value="Genomic_DNA"/>
</dbReference>
<dbReference type="InterPro" id="IPR050109">
    <property type="entry name" value="HTH-type_TetR-like_transc_reg"/>
</dbReference>
<dbReference type="PANTHER" id="PTHR30055">
    <property type="entry name" value="HTH-TYPE TRANSCRIPTIONAL REGULATOR RUTR"/>
    <property type="match status" value="1"/>
</dbReference>
<protein>
    <submittedName>
        <fullName evidence="7">TetR/AcrR family transcriptional regulator</fullName>
    </submittedName>
</protein>
<dbReference type="PROSITE" id="PS01081">
    <property type="entry name" value="HTH_TETR_1"/>
    <property type="match status" value="1"/>
</dbReference>
<feature type="region of interest" description="Disordered" evidence="5">
    <location>
        <begin position="207"/>
        <end position="231"/>
    </location>
</feature>
<dbReference type="PANTHER" id="PTHR30055:SF234">
    <property type="entry name" value="HTH-TYPE TRANSCRIPTIONAL REGULATOR BETI"/>
    <property type="match status" value="1"/>
</dbReference>
<evidence type="ECO:0000313" key="7">
    <source>
        <dbReference type="EMBL" id="QIV82999.1"/>
    </source>
</evidence>
<sequence>MPERQPSGLRERKKLRTRATLIETAAELCERQGFDNTTVEQIAAAADVSPRTFSRYFPTKEAVIFAIIEDTAAFVADELERLPTDINEFEAMLRAHLKAVQPGRDGRPTPIFHRMAALIQIVNSSASLAVTNIPYRQQADQFPTVVAVAKRMGLPKDHDAVHMVLETWTALMNAATRGLGTPGHPPIEPEIVAARISAAYETLTRTWRPWTSAPESTDPRAGEPPASAPDC</sequence>
<proteinExistence type="predicted"/>
<name>A0A6H0S992_9MYCO</name>
<dbReference type="InterPro" id="IPR023772">
    <property type="entry name" value="DNA-bd_HTH_TetR-type_CS"/>
</dbReference>
<reference evidence="7 8" key="1">
    <citation type="submission" date="2019-04" db="EMBL/GenBank/DDBJ databases">
        <title>Draft, Whole-Genome Sequence of the Anthracene-degrading Mycobacterium frederiksbergense LB501T, Isolated from a Polycyclic Aromatic Hydrocarbon (PAH)-Contaminated Soil.</title>
        <authorList>
            <person name="Augelletti F."/>
        </authorList>
    </citation>
    <scope>NUCLEOTIDE SEQUENCE [LARGE SCALE GENOMIC DNA]</scope>
    <source>
        <strain evidence="7 8">LB 501T</strain>
    </source>
</reference>
<dbReference type="Proteomes" id="UP000501849">
    <property type="component" value="Chromosome"/>
</dbReference>
<keyword evidence="1" id="KW-0805">Transcription regulation</keyword>
<evidence type="ECO:0000256" key="2">
    <source>
        <dbReference type="ARBA" id="ARBA00023125"/>
    </source>
</evidence>
<keyword evidence="2 4" id="KW-0238">DNA-binding</keyword>
<dbReference type="PROSITE" id="PS50977">
    <property type="entry name" value="HTH_TETR_2"/>
    <property type="match status" value="1"/>
</dbReference>
<dbReference type="Gene3D" id="1.10.357.10">
    <property type="entry name" value="Tetracycline Repressor, domain 2"/>
    <property type="match status" value="1"/>
</dbReference>
<evidence type="ECO:0000313" key="8">
    <source>
        <dbReference type="Proteomes" id="UP000501849"/>
    </source>
</evidence>
<dbReference type="KEGG" id="mfre:EXE63_20470"/>
<evidence type="ECO:0000259" key="6">
    <source>
        <dbReference type="PROSITE" id="PS50977"/>
    </source>
</evidence>
<organism evidence="7 8">
    <name type="scientific">Mycolicibacterium frederiksbergense</name>
    <dbReference type="NCBI Taxonomy" id="117567"/>
    <lineage>
        <taxon>Bacteria</taxon>
        <taxon>Bacillati</taxon>
        <taxon>Actinomycetota</taxon>
        <taxon>Actinomycetes</taxon>
        <taxon>Mycobacteriales</taxon>
        <taxon>Mycobacteriaceae</taxon>
        <taxon>Mycolicibacterium</taxon>
    </lineage>
</organism>
<gene>
    <name evidence="7" type="ORF">EXE63_20470</name>
</gene>
<evidence type="ECO:0000256" key="1">
    <source>
        <dbReference type="ARBA" id="ARBA00023015"/>
    </source>
</evidence>
<keyword evidence="3" id="KW-0804">Transcription</keyword>
<dbReference type="SUPFAM" id="SSF46689">
    <property type="entry name" value="Homeodomain-like"/>
    <property type="match status" value="1"/>
</dbReference>
<dbReference type="InterPro" id="IPR001647">
    <property type="entry name" value="HTH_TetR"/>
</dbReference>
<dbReference type="Pfam" id="PF00440">
    <property type="entry name" value="TetR_N"/>
    <property type="match status" value="1"/>
</dbReference>
<feature type="domain" description="HTH tetR-type" evidence="6">
    <location>
        <begin position="15"/>
        <end position="75"/>
    </location>
</feature>
<keyword evidence="8" id="KW-1185">Reference proteome</keyword>
<dbReference type="PRINTS" id="PR00455">
    <property type="entry name" value="HTHTETR"/>
</dbReference>
<feature type="DNA-binding region" description="H-T-H motif" evidence="4">
    <location>
        <begin position="38"/>
        <end position="57"/>
    </location>
</feature>
<dbReference type="AlphaFoldDB" id="A0A6H0S992"/>
<accession>A0A6H0S992</accession>
<evidence type="ECO:0000256" key="5">
    <source>
        <dbReference type="SAM" id="MobiDB-lite"/>
    </source>
</evidence>
<evidence type="ECO:0000256" key="4">
    <source>
        <dbReference type="PROSITE-ProRule" id="PRU00335"/>
    </source>
</evidence>
<evidence type="ECO:0000256" key="3">
    <source>
        <dbReference type="ARBA" id="ARBA00023163"/>
    </source>
</evidence>